<organism evidence="2 3">
    <name type="scientific">Anopheles atroparvus</name>
    <name type="common">European mosquito</name>
    <dbReference type="NCBI Taxonomy" id="41427"/>
    <lineage>
        <taxon>Eukaryota</taxon>
        <taxon>Metazoa</taxon>
        <taxon>Ecdysozoa</taxon>
        <taxon>Arthropoda</taxon>
        <taxon>Hexapoda</taxon>
        <taxon>Insecta</taxon>
        <taxon>Pterygota</taxon>
        <taxon>Neoptera</taxon>
        <taxon>Endopterygota</taxon>
        <taxon>Diptera</taxon>
        <taxon>Nematocera</taxon>
        <taxon>Culicoidea</taxon>
        <taxon>Culicidae</taxon>
        <taxon>Anophelinae</taxon>
        <taxon>Anopheles</taxon>
    </lineage>
</organism>
<feature type="region of interest" description="Disordered" evidence="1">
    <location>
        <begin position="1"/>
        <end position="47"/>
    </location>
</feature>
<proteinExistence type="predicted"/>
<evidence type="ECO:0000256" key="1">
    <source>
        <dbReference type="SAM" id="MobiDB-lite"/>
    </source>
</evidence>
<dbReference type="AlphaFoldDB" id="A0AAG5D294"/>
<reference evidence="3" key="1">
    <citation type="submission" date="2021-09" db="EMBL/GenBank/DDBJ databases">
        <authorList>
            <consortium name="Infravec"/>
            <person name="Campbell I L."/>
            <person name="Maslen G."/>
            <person name="Yates A."/>
        </authorList>
    </citation>
    <scope>NUCLEOTIDE SEQUENCE [LARGE SCALE GENOMIC DNA]</scope>
    <source>
        <strain evidence="3">Infravec2 EBRE</strain>
    </source>
</reference>
<protein>
    <submittedName>
        <fullName evidence="2">Uncharacterized protein</fullName>
    </submittedName>
</protein>
<evidence type="ECO:0000313" key="3">
    <source>
        <dbReference type="Proteomes" id="UP000075880"/>
    </source>
</evidence>
<sequence length="47" mass="5442">MKRLRKTGSFYKRASRWGRGRIKHSSFSGGTERNRRSGATGERETKI</sequence>
<dbReference type="EnsemblMetazoa" id="ENSAATROPT011682">
    <property type="protein sequence ID" value="ENSAATROPP010573"/>
    <property type="gene ID" value="ENSAATROPG009516"/>
</dbReference>
<dbReference type="EnsemblMetazoa" id="ENSAATROPT005417">
    <property type="protein sequence ID" value="ENSAATROPP005009"/>
    <property type="gene ID" value="ENSAATROPG004357"/>
</dbReference>
<name>A0AAG5D294_ANOAO</name>
<accession>A0AAG5D294</accession>
<dbReference type="Proteomes" id="UP000075880">
    <property type="component" value="Unassembled WGS sequence"/>
</dbReference>
<reference evidence="2" key="2">
    <citation type="submission" date="2024-04" db="UniProtKB">
        <authorList>
            <consortium name="EnsemblMetazoa"/>
        </authorList>
    </citation>
    <scope>IDENTIFICATION</scope>
    <source>
        <strain evidence="2">EBRO</strain>
    </source>
</reference>
<evidence type="ECO:0000313" key="2">
    <source>
        <dbReference type="EnsemblMetazoa" id="ENSAATROPP005009"/>
    </source>
</evidence>
<keyword evidence="3" id="KW-1185">Reference proteome</keyword>
<feature type="compositionally biased region" description="Basic residues" evidence="1">
    <location>
        <begin position="13"/>
        <end position="24"/>
    </location>
</feature>